<dbReference type="Gene3D" id="2.60.40.640">
    <property type="match status" value="1"/>
</dbReference>
<dbReference type="InterPro" id="IPR011021">
    <property type="entry name" value="Arrestin-like_N"/>
</dbReference>
<dbReference type="AlphaFoldDB" id="A0A3B3VS79"/>
<dbReference type="GO" id="GO:0007399">
    <property type="term" value="P:nervous system development"/>
    <property type="evidence" value="ECO:0007669"/>
    <property type="project" value="UniProtKB-ARBA"/>
</dbReference>
<accession>A0A3B3VS79</accession>
<evidence type="ECO:0000313" key="5">
    <source>
        <dbReference type="Ensembl" id="ENSPLAP00000027732.1"/>
    </source>
</evidence>
<dbReference type="GO" id="GO:0031625">
    <property type="term" value="F:ubiquitin protein ligase binding"/>
    <property type="evidence" value="ECO:0007669"/>
    <property type="project" value="TreeGrafter"/>
</dbReference>
<dbReference type="Ensembl" id="ENSPLAT00000020964.1">
    <property type="protein sequence ID" value="ENSPLAP00000027732.1"/>
    <property type="gene ID" value="ENSPLAG00000016512.1"/>
</dbReference>
<dbReference type="GO" id="GO:0005737">
    <property type="term" value="C:cytoplasm"/>
    <property type="evidence" value="ECO:0007669"/>
    <property type="project" value="UniProtKB-SubCell"/>
</dbReference>
<proteinExistence type="inferred from homology"/>
<evidence type="ECO:0000256" key="1">
    <source>
        <dbReference type="ARBA" id="ARBA00004496"/>
    </source>
</evidence>
<name>A0A3B3VS79_9TELE</name>
<dbReference type="SUPFAM" id="SSF81296">
    <property type="entry name" value="E set domains"/>
    <property type="match status" value="1"/>
</dbReference>
<sequence length="185" mass="21215">MVAMTKKVKTFQITLSDSNKSFYCGGDKVCGRIEVEVSEVTRVSAMKILALGCAKVEYAKGKQRCRQEAEYLRYEEVVHLIVLRPGNKYEYKFGFDLPQQLVSSYKGKFGYVHYYVKALMERPQQPTLECKKCFEVEEPLDINTPDLLRTLLCCDQEVTFIFFQTFSEPSECFLQPAPAATHCSL</sequence>
<evidence type="ECO:0000259" key="4">
    <source>
        <dbReference type="Pfam" id="PF00339"/>
    </source>
</evidence>
<protein>
    <submittedName>
        <fullName evidence="5">Thioredoxin interacting protein a</fullName>
    </submittedName>
</protein>
<reference evidence="5" key="2">
    <citation type="submission" date="2025-09" db="UniProtKB">
        <authorList>
            <consortium name="Ensembl"/>
        </authorList>
    </citation>
    <scope>IDENTIFICATION</scope>
</reference>
<dbReference type="InterPro" id="IPR050357">
    <property type="entry name" value="Arrestin_domain-protein"/>
</dbReference>
<dbReference type="PANTHER" id="PTHR11188">
    <property type="entry name" value="ARRESTIN DOMAIN CONTAINING PROTEIN"/>
    <property type="match status" value="1"/>
</dbReference>
<dbReference type="GO" id="GO:0015031">
    <property type="term" value="P:protein transport"/>
    <property type="evidence" value="ECO:0007669"/>
    <property type="project" value="TreeGrafter"/>
</dbReference>
<dbReference type="Proteomes" id="UP000261500">
    <property type="component" value="Unplaced"/>
</dbReference>
<evidence type="ECO:0000256" key="2">
    <source>
        <dbReference type="ARBA" id="ARBA00005298"/>
    </source>
</evidence>
<dbReference type="STRING" id="48699.ENSPLAP00000027732"/>
<comment type="similarity">
    <text evidence="2">Belongs to the arrestin family.</text>
</comment>
<reference evidence="5" key="1">
    <citation type="submission" date="2025-08" db="UniProtKB">
        <authorList>
            <consortium name="Ensembl"/>
        </authorList>
    </citation>
    <scope>IDENTIFICATION</scope>
</reference>
<dbReference type="InterPro" id="IPR014752">
    <property type="entry name" value="Arrestin-like_C"/>
</dbReference>
<evidence type="ECO:0000256" key="3">
    <source>
        <dbReference type="ARBA" id="ARBA00022490"/>
    </source>
</evidence>
<keyword evidence="6" id="KW-1185">Reference proteome</keyword>
<keyword evidence="3" id="KW-0963">Cytoplasm</keyword>
<dbReference type="PANTHER" id="PTHR11188:SF14">
    <property type="entry name" value="THIOREDOXIN-INTERACTING PROTEIN"/>
    <property type="match status" value="1"/>
</dbReference>
<feature type="domain" description="Arrestin-like N-terminal" evidence="4">
    <location>
        <begin position="13"/>
        <end position="143"/>
    </location>
</feature>
<organism evidence="5 6">
    <name type="scientific">Poecilia latipinna</name>
    <name type="common">sailfin molly</name>
    <dbReference type="NCBI Taxonomy" id="48699"/>
    <lineage>
        <taxon>Eukaryota</taxon>
        <taxon>Metazoa</taxon>
        <taxon>Chordata</taxon>
        <taxon>Craniata</taxon>
        <taxon>Vertebrata</taxon>
        <taxon>Euteleostomi</taxon>
        <taxon>Actinopterygii</taxon>
        <taxon>Neopterygii</taxon>
        <taxon>Teleostei</taxon>
        <taxon>Neoteleostei</taxon>
        <taxon>Acanthomorphata</taxon>
        <taxon>Ovalentaria</taxon>
        <taxon>Atherinomorphae</taxon>
        <taxon>Cyprinodontiformes</taxon>
        <taxon>Poeciliidae</taxon>
        <taxon>Poeciliinae</taxon>
        <taxon>Poecilia</taxon>
    </lineage>
</organism>
<evidence type="ECO:0000313" key="6">
    <source>
        <dbReference type="Proteomes" id="UP000261500"/>
    </source>
</evidence>
<dbReference type="Pfam" id="PF00339">
    <property type="entry name" value="Arrestin_N"/>
    <property type="match status" value="1"/>
</dbReference>
<dbReference type="GeneTree" id="ENSGT00940000158522"/>
<comment type="subcellular location">
    <subcellularLocation>
        <location evidence="1">Cytoplasm</location>
    </subcellularLocation>
</comment>
<dbReference type="InterPro" id="IPR014756">
    <property type="entry name" value="Ig_E-set"/>
</dbReference>